<keyword evidence="3" id="KW-1185">Reference proteome</keyword>
<dbReference type="EMBL" id="CP064939">
    <property type="protein sequence ID" value="QPH38837.1"/>
    <property type="molecule type" value="Genomic_DNA"/>
</dbReference>
<feature type="domain" description="MACPF" evidence="1">
    <location>
        <begin position="19"/>
        <end position="362"/>
    </location>
</feature>
<evidence type="ECO:0000259" key="1">
    <source>
        <dbReference type="PROSITE" id="PS51412"/>
    </source>
</evidence>
<dbReference type="SMART" id="SM00457">
    <property type="entry name" value="MACPF"/>
    <property type="match status" value="1"/>
</dbReference>
<dbReference type="Proteomes" id="UP000594759">
    <property type="component" value="Chromosome"/>
</dbReference>
<sequence length="494" mass="55441">MKKNYKIKLICLICAFTALLSNCKKGETIEKKGLSGKHNGLAIAGDGKWDLLGHGYDITGELFDRNSASDVSIIDIDNFNKDYPGRIVTPTDTKGDHNVYLGATAYDYVKDVNIKRNFGLKQTAGDDKGGKLYGTSNFSLTNDDQNTYTYNSRHSYATYESWFRIKTINFTGDVTVDLLKNYLTPLFIANLSNYSAEALVERYGTHVLLGIDIGGRLRYDYKGSVVKETTLQAKKDAIKAGFSIGIEKIFSVDLSADLSKEEKTTISNETTEKLFKGTFFGGTNSGTSFTGDKDGNTSVSINLVSWQQSINVNNATLTNINRSVPIYDFISDPGKKQQVKDAVEKYIADRQIKELGEVPIHQYYHHTNQDYLYSLSDNAIDPSWSGWAYQRPAFYGFSSAKNGSIPIYQYRHHQQTRMIYSSNPNLIQPNWPGWSSPIVAFYAYSQSNVVGTVPIYEFYNERNQCNLYSSDINAVRGYSGWLRTGIAFYAYSIN</sequence>
<accession>A0A7U3Q5G7</accession>
<evidence type="ECO:0000313" key="2">
    <source>
        <dbReference type="EMBL" id="QPH38837.1"/>
    </source>
</evidence>
<dbReference type="Pfam" id="PF01823">
    <property type="entry name" value="MACPF"/>
    <property type="match status" value="1"/>
</dbReference>
<dbReference type="AlphaFoldDB" id="A0A7U3Q5G7"/>
<dbReference type="KEGG" id="pex:IZT61_17455"/>
<evidence type="ECO:0000313" key="3">
    <source>
        <dbReference type="Proteomes" id="UP000594759"/>
    </source>
</evidence>
<reference evidence="2 3" key="1">
    <citation type="submission" date="2020-11" db="EMBL/GenBank/DDBJ databases">
        <title>Pedobacter endophytica, an endophytic bacteria isolated form Carex pumila.</title>
        <authorList>
            <person name="Peng Y."/>
            <person name="Jiang L."/>
            <person name="Lee J."/>
        </authorList>
    </citation>
    <scope>NUCLEOTIDE SEQUENCE [LARGE SCALE GENOMIC DNA]</scope>
    <source>
        <strain evidence="2 3">JBR3-12</strain>
    </source>
</reference>
<dbReference type="RefSeq" id="WP_196098312.1">
    <property type="nucleotide sequence ID" value="NZ_CP064939.1"/>
</dbReference>
<dbReference type="Pfam" id="PF18885">
    <property type="entry name" value="DUF5648"/>
    <property type="match status" value="1"/>
</dbReference>
<organism evidence="2 3">
    <name type="scientific">Pedobacter endophyticus</name>
    <dbReference type="NCBI Taxonomy" id="2789740"/>
    <lineage>
        <taxon>Bacteria</taxon>
        <taxon>Pseudomonadati</taxon>
        <taxon>Bacteroidota</taxon>
        <taxon>Sphingobacteriia</taxon>
        <taxon>Sphingobacteriales</taxon>
        <taxon>Sphingobacteriaceae</taxon>
        <taxon>Pedobacter</taxon>
    </lineage>
</organism>
<dbReference type="InterPro" id="IPR020864">
    <property type="entry name" value="MACPF"/>
</dbReference>
<gene>
    <name evidence="2" type="ORF">IZT61_17455</name>
</gene>
<name>A0A7U3Q5G7_9SPHI</name>
<dbReference type="PROSITE" id="PS51412">
    <property type="entry name" value="MACPF_2"/>
    <property type="match status" value="1"/>
</dbReference>
<proteinExistence type="predicted"/>
<dbReference type="InterPro" id="IPR043708">
    <property type="entry name" value="DUF5648"/>
</dbReference>
<protein>
    <recommendedName>
        <fullName evidence="1">MACPF domain-containing protein</fullName>
    </recommendedName>
</protein>